<protein>
    <submittedName>
        <fullName evidence="13">Pept_C1 domain-containing protein</fullName>
    </submittedName>
</protein>
<comment type="similarity">
    <text evidence="1">Belongs to the peptidase C1 family.</text>
</comment>
<dbReference type="InterPro" id="IPR013128">
    <property type="entry name" value="Peptidase_C1A"/>
</dbReference>
<evidence type="ECO:0000313" key="13">
    <source>
        <dbReference type="WBParaSite" id="HCON_00005800-00001"/>
    </source>
</evidence>
<dbReference type="PRINTS" id="PR00705">
    <property type="entry name" value="PAPAIN"/>
</dbReference>
<dbReference type="WBParaSite" id="HCON_00005800-00001">
    <property type="protein sequence ID" value="HCON_00005800-00001"/>
    <property type="gene ID" value="HCON_00005800"/>
</dbReference>
<dbReference type="SMART" id="SM00645">
    <property type="entry name" value="Pept_C1"/>
    <property type="match status" value="1"/>
</dbReference>
<dbReference type="InterPro" id="IPR000169">
    <property type="entry name" value="Pept_cys_AS"/>
</dbReference>
<dbReference type="PROSITE" id="PS00139">
    <property type="entry name" value="THIOL_PROTEASE_CYS"/>
    <property type="match status" value="1"/>
</dbReference>
<name>A0A7I4XSP2_HAECO</name>
<dbReference type="PANTHER" id="PTHR12411">
    <property type="entry name" value="CYSTEINE PROTEASE FAMILY C1-RELATED"/>
    <property type="match status" value="1"/>
</dbReference>
<dbReference type="Proteomes" id="UP000025227">
    <property type="component" value="Unplaced"/>
</dbReference>
<evidence type="ECO:0000256" key="10">
    <source>
        <dbReference type="SAM" id="SignalP"/>
    </source>
</evidence>
<feature type="signal peptide" evidence="10">
    <location>
        <begin position="1"/>
        <end position="16"/>
    </location>
</feature>
<keyword evidence="2" id="KW-0645">Protease</keyword>
<dbReference type="Pfam" id="PF00112">
    <property type="entry name" value="Peptidase_C1"/>
    <property type="match status" value="1"/>
</dbReference>
<keyword evidence="6" id="KW-0865">Zymogen</keyword>
<dbReference type="GO" id="GO:0008234">
    <property type="term" value="F:cysteine-type peptidase activity"/>
    <property type="evidence" value="ECO:0007669"/>
    <property type="project" value="UniProtKB-KW"/>
</dbReference>
<accession>A0A7I4XSP2</accession>
<dbReference type="FunFam" id="3.90.70.10:FF:000031">
    <property type="entry name" value="Cathepsin B"/>
    <property type="match status" value="1"/>
</dbReference>
<proteinExistence type="inferred from homology"/>
<dbReference type="OrthoDB" id="10253408at2759"/>
<evidence type="ECO:0000256" key="4">
    <source>
        <dbReference type="ARBA" id="ARBA00022801"/>
    </source>
</evidence>
<evidence type="ECO:0000256" key="8">
    <source>
        <dbReference type="ARBA" id="ARBA00023180"/>
    </source>
</evidence>
<evidence type="ECO:0000256" key="7">
    <source>
        <dbReference type="ARBA" id="ARBA00023157"/>
    </source>
</evidence>
<dbReference type="InterPro" id="IPR025661">
    <property type="entry name" value="Pept_asp_AS"/>
</dbReference>
<evidence type="ECO:0000256" key="3">
    <source>
        <dbReference type="ARBA" id="ARBA00022729"/>
    </source>
</evidence>
<evidence type="ECO:0000256" key="1">
    <source>
        <dbReference type="ARBA" id="ARBA00008455"/>
    </source>
</evidence>
<evidence type="ECO:0000256" key="2">
    <source>
        <dbReference type="ARBA" id="ARBA00022670"/>
    </source>
</evidence>
<comment type="function">
    <text evidence="9">Expression of the protease correlates with blood-feeding and suggests a role for the protease in blood digestion.</text>
</comment>
<dbReference type="AlphaFoldDB" id="A0A7I4XSP2"/>
<dbReference type="PROSITE" id="PS00640">
    <property type="entry name" value="THIOL_PROTEASE_ASN"/>
    <property type="match status" value="1"/>
</dbReference>
<dbReference type="PROSITE" id="PS00639">
    <property type="entry name" value="THIOL_PROTEASE_HIS"/>
    <property type="match status" value="1"/>
</dbReference>
<evidence type="ECO:0000256" key="6">
    <source>
        <dbReference type="ARBA" id="ARBA00023145"/>
    </source>
</evidence>
<feature type="chain" id="PRO_5029878890" evidence="10">
    <location>
        <begin position="17"/>
        <end position="350"/>
    </location>
</feature>
<feature type="domain" description="Peptidase C1A papain C-terminal" evidence="11">
    <location>
        <begin position="95"/>
        <end position="347"/>
    </location>
</feature>
<dbReference type="SUPFAM" id="SSF54001">
    <property type="entry name" value="Cysteine proteinases"/>
    <property type="match status" value="1"/>
</dbReference>
<evidence type="ECO:0000256" key="9">
    <source>
        <dbReference type="ARBA" id="ARBA00057399"/>
    </source>
</evidence>
<sequence length="350" mass="39888">MLALLTSYIFLAICSAQKFATIEDLLAQPIPEEANKLTGKALVDYVNSRQSFFKAKYSPEAEQRSEHLMRPEFVRNARTLYNVTKAEKPILNGIIPESFDARKEWKNCSSITYIRDQSKCGSCWAVSAAETMSDRICVQTRGKVQKLISDVDILACCGDACGEGCEGGYDHKAWEFAKEFGVCTGGRFQEQGVCKPYPFHPCGFYDGKWYNCPRDHLFKTPACKKYCQYGYGKRYDKDKVYAKSVYILDEDEKAIQREMMKNGPVQAAFIVYEDFSYYTSGIYVHKYGRQTGGHAVKVVGWGVDKWDGTKYWIVANSWGSDWGENGYFRILRGVNHCEFESYVVSGEFRV</sequence>
<keyword evidence="7" id="KW-1015">Disulfide bond</keyword>
<dbReference type="CDD" id="cd02620">
    <property type="entry name" value="Peptidase_C1A_CathepsinB"/>
    <property type="match status" value="1"/>
</dbReference>
<dbReference type="InterPro" id="IPR038765">
    <property type="entry name" value="Papain-like_cys_pep_sf"/>
</dbReference>
<evidence type="ECO:0000313" key="12">
    <source>
        <dbReference type="Proteomes" id="UP000025227"/>
    </source>
</evidence>
<keyword evidence="4" id="KW-0378">Hydrolase</keyword>
<keyword evidence="8" id="KW-0325">Glycoprotein</keyword>
<evidence type="ECO:0000259" key="11">
    <source>
        <dbReference type="SMART" id="SM00645"/>
    </source>
</evidence>
<keyword evidence="5" id="KW-0788">Thiol protease</keyword>
<keyword evidence="3 10" id="KW-0732">Signal</keyword>
<evidence type="ECO:0000256" key="5">
    <source>
        <dbReference type="ARBA" id="ARBA00022807"/>
    </source>
</evidence>
<dbReference type="InterPro" id="IPR000668">
    <property type="entry name" value="Peptidase_C1A_C"/>
</dbReference>
<organism evidence="12 13">
    <name type="scientific">Haemonchus contortus</name>
    <name type="common">Barber pole worm</name>
    <dbReference type="NCBI Taxonomy" id="6289"/>
    <lineage>
        <taxon>Eukaryota</taxon>
        <taxon>Metazoa</taxon>
        <taxon>Ecdysozoa</taxon>
        <taxon>Nematoda</taxon>
        <taxon>Chromadorea</taxon>
        <taxon>Rhabditida</taxon>
        <taxon>Rhabditina</taxon>
        <taxon>Rhabditomorpha</taxon>
        <taxon>Strongyloidea</taxon>
        <taxon>Trichostrongylidae</taxon>
        <taxon>Haemonchus</taxon>
    </lineage>
</organism>
<dbReference type="GO" id="GO:0006508">
    <property type="term" value="P:proteolysis"/>
    <property type="evidence" value="ECO:0007669"/>
    <property type="project" value="UniProtKB-KW"/>
</dbReference>
<dbReference type="InterPro" id="IPR025660">
    <property type="entry name" value="Pept_his_AS"/>
</dbReference>
<dbReference type="Gene3D" id="3.90.70.10">
    <property type="entry name" value="Cysteine proteinases"/>
    <property type="match status" value="1"/>
</dbReference>
<reference evidence="13" key="1">
    <citation type="submission" date="2020-12" db="UniProtKB">
        <authorList>
            <consortium name="WormBaseParasite"/>
        </authorList>
    </citation>
    <scope>IDENTIFICATION</scope>
    <source>
        <strain evidence="13">MHco3</strain>
    </source>
</reference>
<keyword evidence="12" id="KW-1185">Reference proteome</keyword>